<dbReference type="AlphaFoldDB" id="A0A8T9Q6S6"/>
<accession>A0A8T9Q6S6</accession>
<gene>
    <name evidence="2" type="ORF">MUN79_18930</name>
</gene>
<evidence type="ECO:0000313" key="3">
    <source>
        <dbReference type="Proteomes" id="UP000831796"/>
    </source>
</evidence>
<evidence type="ECO:0000313" key="2">
    <source>
        <dbReference type="EMBL" id="UOQ70753.1"/>
    </source>
</evidence>
<keyword evidence="1" id="KW-0812">Transmembrane</keyword>
<name>A0A8T9Q6S6_9BACT</name>
<keyword evidence="1" id="KW-1133">Transmembrane helix</keyword>
<evidence type="ECO:0000256" key="1">
    <source>
        <dbReference type="SAM" id="Phobius"/>
    </source>
</evidence>
<keyword evidence="1" id="KW-0472">Membrane</keyword>
<dbReference type="KEGG" id="hcu:MUN79_18930"/>
<feature type="transmembrane region" description="Helical" evidence="1">
    <location>
        <begin position="145"/>
        <end position="170"/>
    </location>
</feature>
<sequence>MPYKILFPLLFVMGLYFLIRSIGRTIALYSQNQIEVDATQASFQLTLPKAGEYEIATKRNQFDGLAPQQVAFTLREKSSGQLLPVRNLLNLMNFKRVNMSGERITAIAEFTAPAATEVELQNPEIEKFQAKDRLIIMPKTGGQGILLIFAMLLSGIATIGGLIASCIFLSR</sequence>
<dbReference type="RefSeq" id="WP_244674171.1">
    <property type="nucleotide sequence ID" value="NZ_CP095046.1"/>
</dbReference>
<dbReference type="Proteomes" id="UP000831796">
    <property type="component" value="Chromosome"/>
</dbReference>
<dbReference type="EMBL" id="CP095046">
    <property type="protein sequence ID" value="UOQ70753.1"/>
    <property type="molecule type" value="Genomic_DNA"/>
</dbReference>
<keyword evidence="3" id="KW-1185">Reference proteome</keyword>
<organism evidence="2 3">
    <name type="scientific">Hymenobacter cellulosilyticus</name>
    <dbReference type="NCBI Taxonomy" id="2932248"/>
    <lineage>
        <taxon>Bacteria</taxon>
        <taxon>Pseudomonadati</taxon>
        <taxon>Bacteroidota</taxon>
        <taxon>Cytophagia</taxon>
        <taxon>Cytophagales</taxon>
        <taxon>Hymenobacteraceae</taxon>
        <taxon>Hymenobacter</taxon>
    </lineage>
</organism>
<proteinExistence type="predicted"/>
<reference evidence="2" key="1">
    <citation type="submission" date="2022-04" db="EMBL/GenBank/DDBJ databases">
        <title>Hymenobacter sp. isolated from the air.</title>
        <authorList>
            <person name="Won M."/>
            <person name="Lee C.-M."/>
            <person name="Woen H.-Y."/>
            <person name="Kwon S.-W."/>
        </authorList>
    </citation>
    <scope>NUCLEOTIDE SEQUENCE</scope>
    <source>
        <strain evidence="2">5116S-3</strain>
    </source>
</reference>
<protein>
    <submittedName>
        <fullName evidence="2">Uncharacterized protein</fullName>
    </submittedName>
</protein>
<feature type="transmembrane region" description="Helical" evidence="1">
    <location>
        <begin position="6"/>
        <end position="23"/>
    </location>
</feature>